<name>A0A1W0WEF7_HYPEX</name>
<evidence type="ECO:0000313" key="1">
    <source>
        <dbReference type="EMBL" id="OQV13594.1"/>
    </source>
</evidence>
<dbReference type="EMBL" id="MTYJ01000121">
    <property type="protein sequence ID" value="OQV13594.1"/>
    <property type="molecule type" value="Genomic_DNA"/>
</dbReference>
<dbReference type="AlphaFoldDB" id="A0A1W0WEF7"/>
<dbReference type="GO" id="GO:0004833">
    <property type="term" value="F:L-tryptophan 2,3-dioxygenase activity"/>
    <property type="evidence" value="ECO:0007669"/>
    <property type="project" value="InterPro"/>
</dbReference>
<dbReference type="GO" id="GO:0019441">
    <property type="term" value="P:L-tryptophan catabolic process to kynurenine"/>
    <property type="evidence" value="ECO:0007669"/>
    <property type="project" value="InterPro"/>
</dbReference>
<evidence type="ECO:0000313" key="2">
    <source>
        <dbReference type="Proteomes" id="UP000192578"/>
    </source>
</evidence>
<sequence>MESRVNQHNIIESFQDEDSKQQIAKSLSEPSLCDLLIRWLERTPGLEQEASTFRGATLKQSTPSWQTNSPKWRTSKIRRNGRVSWRRLKQKDTFESLLNEERHNERMQKNERRLSYGAFMGALMVSCYSETPRSTCRISCSRF</sequence>
<accession>A0A1W0WEF7</accession>
<protein>
    <submittedName>
        <fullName evidence="1">Uncharacterized protein</fullName>
    </submittedName>
</protein>
<dbReference type="InterPro" id="IPR004981">
    <property type="entry name" value="Trp_2_3_dOase"/>
</dbReference>
<proteinExistence type="predicted"/>
<dbReference type="Gene3D" id="1.20.58.480">
    <property type="match status" value="1"/>
</dbReference>
<reference evidence="2" key="1">
    <citation type="submission" date="2017-01" db="EMBL/GenBank/DDBJ databases">
        <title>Comparative genomics of anhydrobiosis in the tardigrade Hypsibius dujardini.</title>
        <authorList>
            <person name="Yoshida Y."/>
            <person name="Koutsovoulos G."/>
            <person name="Laetsch D."/>
            <person name="Stevens L."/>
            <person name="Kumar S."/>
            <person name="Horikawa D."/>
            <person name="Ishino K."/>
            <person name="Komine S."/>
            <person name="Tomita M."/>
            <person name="Blaxter M."/>
            <person name="Arakawa K."/>
        </authorList>
    </citation>
    <scope>NUCLEOTIDE SEQUENCE [LARGE SCALE GENOMIC DNA]</scope>
    <source>
        <strain evidence="2">Z151</strain>
    </source>
</reference>
<organism evidence="1 2">
    <name type="scientific">Hypsibius exemplaris</name>
    <name type="common">Freshwater tardigrade</name>
    <dbReference type="NCBI Taxonomy" id="2072580"/>
    <lineage>
        <taxon>Eukaryota</taxon>
        <taxon>Metazoa</taxon>
        <taxon>Ecdysozoa</taxon>
        <taxon>Tardigrada</taxon>
        <taxon>Eutardigrada</taxon>
        <taxon>Parachela</taxon>
        <taxon>Hypsibioidea</taxon>
        <taxon>Hypsibiidae</taxon>
        <taxon>Hypsibius</taxon>
    </lineage>
</organism>
<dbReference type="OrthoDB" id="447477at2759"/>
<dbReference type="Proteomes" id="UP000192578">
    <property type="component" value="Unassembled WGS sequence"/>
</dbReference>
<dbReference type="GO" id="GO:0019442">
    <property type="term" value="P:L-tryptophan catabolic process to acetyl-CoA"/>
    <property type="evidence" value="ECO:0007669"/>
    <property type="project" value="TreeGrafter"/>
</dbReference>
<gene>
    <name evidence="1" type="ORF">BV898_12231</name>
</gene>
<dbReference type="Pfam" id="PF03301">
    <property type="entry name" value="Trp_dioxygenase"/>
    <property type="match status" value="1"/>
</dbReference>
<dbReference type="PANTHER" id="PTHR10138">
    <property type="entry name" value="TRYPTOPHAN 2,3-DIOXYGENASE"/>
    <property type="match status" value="1"/>
</dbReference>
<comment type="caution">
    <text evidence="1">The sequence shown here is derived from an EMBL/GenBank/DDBJ whole genome shotgun (WGS) entry which is preliminary data.</text>
</comment>
<dbReference type="PANTHER" id="PTHR10138:SF0">
    <property type="entry name" value="TRYPTOPHAN 2,3-DIOXYGENASE"/>
    <property type="match status" value="1"/>
</dbReference>
<keyword evidence="2" id="KW-1185">Reference proteome</keyword>
<dbReference type="GO" id="GO:0020037">
    <property type="term" value="F:heme binding"/>
    <property type="evidence" value="ECO:0007669"/>
    <property type="project" value="InterPro"/>
</dbReference>